<dbReference type="Gene3D" id="3.40.50.300">
    <property type="entry name" value="P-loop containing nucleotide triphosphate hydrolases"/>
    <property type="match status" value="1"/>
</dbReference>
<name>A0A2S0K0B3_LYSSH</name>
<gene>
    <name evidence="1" type="ORF">LS41612_11465</name>
    <name evidence="2" type="ORF">NCTC10338_02432</name>
</gene>
<evidence type="ECO:0008006" key="5">
    <source>
        <dbReference type="Google" id="ProtNLM"/>
    </source>
</evidence>
<dbReference type="EMBL" id="CP019980">
    <property type="protein sequence ID" value="AVK96833.1"/>
    <property type="molecule type" value="Genomic_DNA"/>
</dbReference>
<evidence type="ECO:0000313" key="3">
    <source>
        <dbReference type="Proteomes" id="UP000238825"/>
    </source>
</evidence>
<dbReference type="Pfam" id="PF13238">
    <property type="entry name" value="AAA_18"/>
    <property type="match status" value="1"/>
</dbReference>
<sequence length="192" mass="22388">MSIKISVIGKSGVGKSTFSELAQKFFEEKGCCTEIIKLSEPLYTLQHQFYEFSDCDITGKSFQDQILMENIANILRGLNPYSLVSHFSKRMNRIDCEVIINDDLRDPYIDGKYFLDNQFSIIRIEADESIRLSRLKNRNDISRSDKSSENINLIPTNFIIENNGDLTMYKQKVHTLLEEIYDINRKRDLQRN</sequence>
<dbReference type="Proteomes" id="UP000238825">
    <property type="component" value="Chromosome"/>
</dbReference>
<dbReference type="AlphaFoldDB" id="A0A2S0K0B3"/>
<dbReference type="EMBL" id="UFSZ01000001">
    <property type="protein sequence ID" value="SUV17335.1"/>
    <property type="molecule type" value="Genomic_DNA"/>
</dbReference>
<accession>A0A2S0K0B3</accession>
<dbReference type="InterPro" id="IPR027417">
    <property type="entry name" value="P-loop_NTPase"/>
</dbReference>
<organism evidence="1 3">
    <name type="scientific">Lysinibacillus sphaericus</name>
    <name type="common">Bacillus sphaericus</name>
    <dbReference type="NCBI Taxonomy" id="1421"/>
    <lineage>
        <taxon>Bacteria</taxon>
        <taxon>Bacillati</taxon>
        <taxon>Bacillota</taxon>
        <taxon>Bacilli</taxon>
        <taxon>Bacillales</taxon>
        <taxon>Bacillaceae</taxon>
        <taxon>Lysinibacillus</taxon>
    </lineage>
</organism>
<evidence type="ECO:0000313" key="2">
    <source>
        <dbReference type="EMBL" id="SUV17335.1"/>
    </source>
</evidence>
<evidence type="ECO:0000313" key="1">
    <source>
        <dbReference type="EMBL" id="AVK96833.1"/>
    </source>
</evidence>
<proteinExistence type="predicted"/>
<dbReference type="SUPFAM" id="SSF52540">
    <property type="entry name" value="P-loop containing nucleoside triphosphate hydrolases"/>
    <property type="match status" value="1"/>
</dbReference>
<dbReference type="GeneID" id="48276816"/>
<reference evidence="1 3" key="1">
    <citation type="submission" date="2017-03" db="EMBL/GenBank/DDBJ databases">
        <title>The whole genome sequencing and assembly of Lysinibacillus sphaericus DSM 28T strain.</title>
        <authorList>
            <person name="Lee Y.-J."/>
            <person name="Yi H."/>
            <person name="Bahn Y.-S."/>
            <person name="Kim J.F."/>
            <person name="Lee D.-W."/>
        </authorList>
    </citation>
    <scope>NUCLEOTIDE SEQUENCE [LARGE SCALE GENOMIC DNA]</scope>
    <source>
        <strain evidence="1 3">DSM 28</strain>
    </source>
</reference>
<evidence type="ECO:0000313" key="4">
    <source>
        <dbReference type="Proteomes" id="UP000255295"/>
    </source>
</evidence>
<protein>
    <recommendedName>
        <fullName evidence="5">Dephospho-CoA kinase</fullName>
    </recommendedName>
</protein>
<dbReference type="Proteomes" id="UP000255295">
    <property type="component" value="Unassembled WGS sequence"/>
</dbReference>
<reference evidence="2 4" key="2">
    <citation type="submission" date="2018-06" db="EMBL/GenBank/DDBJ databases">
        <authorList>
            <consortium name="Pathogen Informatics"/>
            <person name="Doyle S."/>
        </authorList>
    </citation>
    <scope>NUCLEOTIDE SEQUENCE [LARGE SCALE GENOMIC DNA]</scope>
    <source>
        <strain evidence="2 4">NCTC10338</strain>
    </source>
</reference>
<dbReference type="RefSeq" id="WP_024364161.1">
    <property type="nucleotide sequence ID" value="NZ_BJNS01000047.1"/>
</dbReference>